<organism evidence="2 3">
    <name type="scientific">Suillus discolor</name>
    <dbReference type="NCBI Taxonomy" id="1912936"/>
    <lineage>
        <taxon>Eukaryota</taxon>
        <taxon>Fungi</taxon>
        <taxon>Dikarya</taxon>
        <taxon>Basidiomycota</taxon>
        <taxon>Agaricomycotina</taxon>
        <taxon>Agaricomycetes</taxon>
        <taxon>Agaricomycetidae</taxon>
        <taxon>Boletales</taxon>
        <taxon>Suillineae</taxon>
        <taxon>Suillaceae</taxon>
        <taxon>Suillus</taxon>
    </lineage>
</organism>
<proteinExistence type="predicted"/>
<evidence type="ECO:0000313" key="2">
    <source>
        <dbReference type="EMBL" id="KAG2091948.1"/>
    </source>
</evidence>
<dbReference type="RefSeq" id="XP_041286693.1">
    <property type="nucleotide sequence ID" value="XM_041434332.1"/>
</dbReference>
<sequence length="236" mass="24808">MNNQNQLGNSRSGPSPHIETPNEPNATERPGRPCGKICRLLGKVTNGAIKRISVSRNQYRDPVPPIVNREIVSSIPNIEVKDTPPGAEQGADLPSAPREANEAAKGMNVPGPVIPGVSTAQNTPTNLKDACFIQDAPSGEKQGADPQSALREANKAAKGMNTLSGCVTSGVSAAQNAPADLADACKVGDTYLQPLRIFDSVIRKLTDVHPYAKMTLGLLSSASKIVIKGYSGFSRS</sequence>
<feature type="region of interest" description="Disordered" evidence="1">
    <location>
        <begin position="79"/>
        <end position="112"/>
    </location>
</feature>
<dbReference type="AlphaFoldDB" id="A0A9P7JNI8"/>
<evidence type="ECO:0000313" key="3">
    <source>
        <dbReference type="Proteomes" id="UP000823399"/>
    </source>
</evidence>
<protein>
    <submittedName>
        <fullName evidence="2">Uncharacterized protein</fullName>
    </submittedName>
</protein>
<dbReference type="OrthoDB" id="10333502at2759"/>
<comment type="caution">
    <text evidence="2">The sequence shown here is derived from an EMBL/GenBank/DDBJ whole genome shotgun (WGS) entry which is preliminary data.</text>
</comment>
<feature type="region of interest" description="Disordered" evidence="1">
    <location>
        <begin position="1"/>
        <end position="35"/>
    </location>
</feature>
<dbReference type="GeneID" id="64696591"/>
<dbReference type="EMBL" id="JABBWM010000093">
    <property type="protein sequence ID" value="KAG2091948.1"/>
    <property type="molecule type" value="Genomic_DNA"/>
</dbReference>
<accession>A0A9P7JNI8</accession>
<evidence type="ECO:0000256" key="1">
    <source>
        <dbReference type="SAM" id="MobiDB-lite"/>
    </source>
</evidence>
<name>A0A9P7JNI8_9AGAM</name>
<keyword evidence="3" id="KW-1185">Reference proteome</keyword>
<feature type="compositionally biased region" description="Polar residues" evidence="1">
    <location>
        <begin position="1"/>
        <end position="13"/>
    </location>
</feature>
<reference evidence="2" key="1">
    <citation type="journal article" date="2020" name="New Phytol.">
        <title>Comparative genomics reveals dynamic genome evolution in host specialist ectomycorrhizal fungi.</title>
        <authorList>
            <person name="Lofgren L.A."/>
            <person name="Nguyen N.H."/>
            <person name="Vilgalys R."/>
            <person name="Ruytinx J."/>
            <person name="Liao H.L."/>
            <person name="Branco S."/>
            <person name="Kuo A."/>
            <person name="LaButti K."/>
            <person name="Lipzen A."/>
            <person name="Andreopoulos W."/>
            <person name="Pangilinan J."/>
            <person name="Riley R."/>
            <person name="Hundley H."/>
            <person name="Na H."/>
            <person name="Barry K."/>
            <person name="Grigoriev I.V."/>
            <person name="Stajich J.E."/>
            <person name="Kennedy P.G."/>
        </authorList>
    </citation>
    <scope>NUCLEOTIDE SEQUENCE</scope>
    <source>
        <strain evidence="2">FC423</strain>
    </source>
</reference>
<gene>
    <name evidence="2" type="ORF">F5147DRAFT_657781</name>
</gene>
<dbReference type="Proteomes" id="UP000823399">
    <property type="component" value="Unassembled WGS sequence"/>
</dbReference>